<accession>A0AAD7BDP4</accession>
<proteinExistence type="predicted"/>
<name>A0AAD7BDP4_MYCRO</name>
<reference evidence="1" key="1">
    <citation type="submission" date="2023-03" db="EMBL/GenBank/DDBJ databases">
        <title>Massive genome expansion in bonnet fungi (Mycena s.s.) driven by repeated elements and novel gene families across ecological guilds.</title>
        <authorList>
            <consortium name="Lawrence Berkeley National Laboratory"/>
            <person name="Harder C.B."/>
            <person name="Miyauchi S."/>
            <person name="Viragh M."/>
            <person name="Kuo A."/>
            <person name="Thoen E."/>
            <person name="Andreopoulos B."/>
            <person name="Lu D."/>
            <person name="Skrede I."/>
            <person name="Drula E."/>
            <person name="Henrissat B."/>
            <person name="Morin E."/>
            <person name="Kohler A."/>
            <person name="Barry K."/>
            <person name="LaButti K."/>
            <person name="Morin E."/>
            <person name="Salamov A."/>
            <person name="Lipzen A."/>
            <person name="Mereny Z."/>
            <person name="Hegedus B."/>
            <person name="Baldrian P."/>
            <person name="Stursova M."/>
            <person name="Weitz H."/>
            <person name="Taylor A."/>
            <person name="Grigoriev I.V."/>
            <person name="Nagy L.G."/>
            <person name="Martin F."/>
            <person name="Kauserud H."/>
        </authorList>
    </citation>
    <scope>NUCLEOTIDE SEQUENCE</scope>
    <source>
        <strain evidence="1">CBHHK067</strain>
    </source>
</reference>
<evidence type="ECO:0000313" key="2">
    <source>
        <dbReference type="Proteomes" id="UP001221757"/>
    </source>
</evidence>
<gene>
    <name evidence="1" type="ORF">B0H17DRAFT_1219916</name>
</gene>
<dbReference type="EMBL" id="JARKIE010000749">
    <property type="protein sequence ID" value="KAJ7618369.1"/>
    <property type="molecule type" value="Genomic_DNA"/>
</dbReference>
<dbReference type="Proteomes" id="UP001221757">
    <property type="component" value="Unassembled WGS sequence"/>
</dbReference>
<sequence length="112" mass="12163">MEDRESTSERVVAARARGRFARVSSAIAGIRAHAAHSQILLRDASRRPFRATCYGAEAAYIPRTQIRVPRYELGRASGITACTPAPDNRRDTFLAHLFGIAAGHESSNGSPL</sequence>
<keyword evidence="2" id="KW-1185">Reference proteome</keyword>
<protein>
    <submittedName>
        <fullName evidence="1">Uncharacterized protein</fullName>
    </submittedName>
</protein>
<comment type="caution">
    <text evidence="1">The sequence shown here is derived from an EMBL/GenBank/DDBJ whole genome shotgun (WGS) entry which is preliminary data.</text>
</comment>
<dbReference type="AlphaFoldDB" id="A0AAD7BDP4"/>
<organism evidence="1 2">
    <name type="scientific">Mycena rosella</name>
    <name type="common">Pink bonnet</name>
    <name type="synonym">Agaricus rosellus</name>
    <dbReference type="NCBI Taxonomy" id="1033263"/>
    <lineage>
        <taxon>Eukaryota</taxon>
        <taxon>Fungi</taxon>
        <taxon>Dikarya</taxon>
        <taxon>Basidiomycota</taxon>
        <taxon>Agaricomycotina</taxon>
        <taxon>Agaricomycetes</taxon>
        <taxon>Agaricomycetidae</taxon>
        <taxon>Agaricales</taxon>
        <taxon>Marasmiineae</taxon>
        <taxon>Mycenaceae</taxon>
        <taxon>Mycena</taxon>
    </lineage>
</organism>
<evidence type="ECO:0000313" key="1">
    <source>
        <dbReference type="EMBL" id="KAJ7618369.1"/>
    </source>
</evidence>